<evidence type="ECO:0000313" key="17">
    <source>
        <dbReference type="Proteomes" id="UP000279029"/>
    </source>
</evidence>
<feature type="domain" description="PLD phosphodiesterase" evidence="15">
    <location>
        <begin position="399"/>
        <end position="426"/>
    </location>
</feature>
<name>A0A3P7S2J3_9FIRM</name>
<feature type="active site" evidence="13">
    <location>
        <position position="404"/>
    </location>
</feature>
<feature type="active site" evidence="13">
    <location>
        <position position="228"/>
    </location>
</feature>
<dbReference type="GO" id="GO:0032049">
    <property type="term" value="P:cardiolipin biosynthetic process"/>
    <property type="evidence" value="ECO:0007669"/>
    <property type="project" value="UniProtKB-UniRule"/>
</dbReference>
<comment type="similarity">
    <text evidence="13">Belongs to the phospholipase D family. Cardiolipin synthase subfamily.</text>
</comment>
<feature type="transmembrane region" description="Helical" evidence="13">
    <location>
        <begin position="35"/>
        <end position="58"/>
    </location>
</feature>
<dbReference type="Pfam" id="PF13396">
    <property type="entry name" value="PLDc_N"/>
    <property type="match status" value="1"/>
</dbReference>
<dbReference type="CDD" id="cd09112">
    <property type="entry name" value="PLDc_CLS_2"/>
    <property type="match status" value="1"/>
</dbReference>
<dbReference type="GO" id="GO:0005886">
    <property type="term" value="C:plasma membrane"/>
    <property type="evidence" value="ECO:0007669"/>
    <property type="project" value="UniProtKB-SubCell"/>
</dbReference>
<feature type="active site" evidence="13">
    <location>
        <position position="411"/>
    </location>
</feature>
<dbReference type="HAMAP" id="MF_01916">
    <property type="entry name" value="Cardiolipin_synth_Cls"/>
    <property type="match status" value="1"/>
</dbReference>
<protein>
    <recommendedName>
        <fullName evidence="13 14">Cardiolipin synthase</fullName>
        <shortName evidence="13">CL synthase</shortName>
        <ecNumber evidence="13 14">2.7.8.-</ecNumber>
    </recommendedName>
</protein>
<dbReference type="RefSeq" id="WP_125137933.1">
    <property type="nucleotide sequence ID" value="NZ_LR130778.1"/>
</dbReference>
<keyword evidence="7 13" id="KW-1133">Transmembrane helix</keyword>
<dbReference type="FunFam" id="3.30.870.10:FF:000021">
    <property type="entry name" value="Cardiolipin synthase"/>
    <property type="match status" value="1"/>
</dbReference>
<sequence>MITYIATFTQNYTIVLILNLIFSIIIISLERKNPISALAWLFFMTMLPGIGFFFYLLLAQNISKRKIFKYTYEESAAYNFVLDKQRLAFEKGLFNYKDPDMDMYRDSIIFHNKLSEASFTQNNDITIFTKGQTKFDHLIDEMKEAKSHIHLQYYIVKNDMLSTHIFDICKQKASEGVEVRFLIDHIGGRHLPKSTIKDLRDSGCEVYFFFPSFFKYFNLKANYRNHRKIAVIDGHIGYVGGFNIGMEYLGLRKRFGKWRDTHIRIVGDAVIQLQIRFLLDWRSASKKHIIDIANYIKYNKEQPGDAGIQIVSSGPDSINQQIKQGYIKMINSARKYIYIQTPYFVPDESVIEALKIAVVSGVDLRIMFPNKPDHPFVYWATYSFIGELLMYGAKAYIYDDGFIHTKAIIVDDAISSVGTCNFDIRSFRLNFEVNAFIYDKPTSQALRTIFNQDILVSRELTLDDYMHRSFFIKVKESISRLFSPVL</sequence>
<evidence type="ECO:0000256" key="12">
    <source>
        <dbReference type="ARBA" id="ARBA00057569"/>
    </source>
</evidence>
<evidence type="ECO:0000256" key="13">
    <source>
        <dbReference type="HAMAP-Rule" id="MF_01916"/>
    </source>
</evidence>
<reference evidence="16 17" key="1">
    <citation type="submission" date="2018-09" db="EMBL/GenBank/DDBJ databases">
        <authorList>
            <person name="Postec A."/>
        </authorList>
    </citation>
    <scope>NUCLEOTIDE SEQUENCE [LARGE SCALE GENOMIC DNA]</scope>
    <source>
        <strain evidence="16">70B-A</strain>
    </source>
</reference>
<feature type="transmembrane region" description="Helical" evidence="13">
    <location>
        <begin position="12"/>
        <end position="29"/>
    </location>
</feature>
<dbReference type="InterPro" id="IPR030874">
    <property type="entry name" value="Cardiolipin_synth_Firmi"/>
</dbReference>
<keyword evidence="17" id="KW-1185">Reference proteome</keyword>
<keyword evidence="10 13" id="KW-0594">Phospholipid biosynthesis</keyword>
<evidence type="ECO:0000256" key="8">
    <source>
        <dbReference type="ARBA" id="ARBA00023098"/>
    </source>
</evidence>
<evidence type="ECO:0000256" key="7">
    <source>
        <dbReference type="ARBA" id="ARBA00022989"/>
    </source>
</evidence>
<dbReference type="PANTHER" id="PTHR21248:SF22">
    <property type="entry name" value="PHOSPHOLIPASE D"/>
    <property type="match status" value="1"/>
</dbReference>
<dbReference type="Gene3D" id="3.30.870.10">
    <property type="entry name" value="Endonuclease Chain A"/>
    <property type="match status" value="2"/>
</dbReference>
<dbReference type="KEGG" id="cbar:PATL70BA_2952"/>
<dbReference type="InterPro" id="IPR025202">
    <property type="entry name" value="PLD-like_dom"/>
</dbReference>
<dbReference type="Proteomes" id="UP000279029">
    <property type="component" value="Chromosome"/>
</dbReference>
<dbReference type="EMBL" id="LR130778">
    <property type="protein sequence ID" value="VDN48862.1"/>
    <property type="molecule type" value="Genomic_DNA"/>
</dbReference>
<accession>A0A3P7S2J3</accession>
<gene>
    <name evidence="16" type="primary">cls</name>
    <name evidence="16" type="ORF">PATL70BA_2952</name>
</gene>
<keyword evidence="4 13" id="KW-0808">Transferase</keyword>
<dbReference type="AlphaFoldDB" id="A0A3P7S2J3"/>
<evidence type="ECO:0000259" key="15">
    <source>
        <dbReference type="PROSITE" id="PS50035"/>
    </source>
</evidence>
<keyword evidence="5 13" id="KW-0812">Transmembrane</keyword>
<evidence type="ECO:0000256" key="3">
    <source>
        <dbReference type="ARBA" id="ARBA00022516"/>
    </source>
</evidence>
<dbReference type="InterPro" id="IPR022924">
    <property type="entry name" value="Cardiolipin_synthase"/>
</dbReference>
<keyword evidence="11 13" id="KW-1208">Phospholipid metabolism</keyword>
<feature type="active site" evidence="13">
    <location>
        <position position="226"/>
    </location>
</feature>
<evidence type="ECO:0000256" key="9">
    <source>
        <dbReference type="ARBA" id="ARBA00023136"/>
    </source>
</evidence>
<dbReference type="GO" id="GO:0008808">
    <property type="term" value="F:cardiolipin synthase activity"/>
    <property type="evidence" value="ECO:0007669"/>
    <property type="project" value="UniProtKB-UniRule"/>
</dbReference>
<dbReference type="PROSITE" id="PS50035">
    <property type="entry name" value="PLD"/>
    <property type="match status" value="2"/>
</dbReference>
<organism evidence="16 17">
    <name type="scientific">Petrocella atlantisensis</name>
    <dbReference type="NCBI Taxonomy" id="2173034"/>
    <lineage>
        <taxon>Bacteria</taxon>
        <taxon>Bacillati</taxon>
        <taxon>Bacillota</taxon>
        <taxon>Clostridia</taxon>
        <taxon>Lachnospirales</taxon>
        <taxon>Vallitaleaceae</taxon>
        <taxon>Petrocella</taxon>
    </lineage>
</organism>
<keyword evidence="9 13" id="KW-0472">Membrane</keyword>
<dbReference type="SMART" id="SM00155">
    <property type="entry name" value="PLDc"/>
    <property type="match status" value="2"/>
</dbReference>
<dbReference type="PANTHER" id="PTHR21248">
    <property type="entry name" value="CARDIOLIPIN SYNTHASE"/>
    <property type="match status" value="1"/>
</dbReference>
<keyword evidence="6" id="KW-0677">Repeat</keyword>
<dbReference type="CDD" id="cd09110">
    <property type="entry name" value="PLDc_CLS_1"/>
    <property type="match status" value="1"/>
</dbReference>
<feature type="active site" evidence="13">
    <location>
        <position position="406"/>
    </location>
</feature>
<dbReference type="InterPro" id="IPR027379">
    <property type="entry name" value="CLS_N"/>
</dbReference>
<evidence type="ECO:0000313" key="16">
    <source>
        <dbReference type="EMBL" id="VDN48862.1"/>
    </source>
</evidence>
<dbReference type="EC" id="2.7.8.-" evidence="13 14"/>
<evidence type="ECO:0000256" key="11">
    <source>
        <dbReference type="ARBA" id="ARBA00023264"/>
    </source>
</evidence>
<evidence type="ECO:0000256" key="5">
    <source>
        <dbReference type="ARBA" id="ARBA00022692"/>
    </source>
</evidence>
<evidence type="ECO:0000256" key="4">
    <source>
        <dbReference type="ARBA" id="ARBA00022679"/>
    </source>
</evidence>
<feature type="active site" evidence="13">
    <location>
        <position position="233"/>
    </location>
</feature>
<dbReference type="OrthoDB" id="9762009at2"/>
<keyword evidence="3 13" id="KW-0444">Lipid biosynthesis</keyword>
<feature type="domain" description="PLD phosphodiesterase" evidence="15">
    <location>
        <begin position="221"/>
        <end position="248"/>
    </location>
</feature>
<comment type="subcellular location">
    <subcellularLocation>
        <location evidence="1 13">Cell membrane</location>
        <topology evidence="1 13">Multi-pass membrane protein</topology>
    </subcellularLocation>
</comment>
<evidence type="ECO:0000256" key="2">
    <source>
        <dbReference type="ARBA" id="ARBA00022475"/>
    </source>
</evidence>
<keyword evidence="2 13" id="KW-1003">Cell membrane</keyword>
<dbReference type="SUPFAM" id="SSF56024">
    <property type="entry name" value="Phospholipase D/nuclease"/>
    <property type="match status" value="2"/>
</dbReference>
<dbReference type="Pfam" id="PF13091">
    <property type="entry name" value="PLDc_2"/>
    <property type="match status" value="2"/>
</dbReference>
<proteinExistence type="inferred from homology"/>
<dbReference type="InterPro" id="IPR001736">
    <property type="entry name" value="PLipase_D/transphosphatidylase"/>
</dbReference>
<comment type="function">
    <text evidence="12 13">Catalyzes the reversible phosphatidyl group transfer from one phosphatidylglycerol molecule to another to form cardiolipin (CL) (diphosphatidylglycerol) and glycerol.</text>
</comment>
<dbReference type="FunFam" id="3.30.870.10:FF:000014">
    <property type="entry name" value="Cardiolipin synthase"/>
    <property type="match status" value="1"/>
</dbReference>
<evidence type="ECO:0000256" key="1">
    <source>
        <dbReference type="ARBA" id="ARBA00004651"/>
    </source>
</evidence>
<evidence type="ECO:0000256" key="6">
    <source>
        <dbReference type="ARBA" id="ARBA00022737"/>
    </source>
</evidence>
<evidence type="ECO:0000256" key="14">
    <source>
        <dbReference type="NCBIfam" id="TIGR04265"/>
    </source>
</evidence>
<dbReference type="NCBIfam" id="TIGR04265">
    <property type="entry name" value="bac_cardiolipin"/>
    <property type="match status" value="1"/>
</dbReference>
<comment type="catalytic activity">
    <reaction evidence="13">
        <text>2 a 1,2-diacyl-sn-glycero-3-phospho-(1'-sn-glycerol) = a cardiolipin + glycerol</text>
        <dbReference type="Rhea" id="RHEA:31451"/>
        <dbReference type="ChEBI" id="CHEBI:17754"/>
        <dbReference type="ChEBI" id="CHEBI:62237"/>
        <dbReference type="ChEBI" id="CHEBI:64716"/>
    </reaction>
</comment>
<keyword evidence="8 13" id="KW-0443">Lipid metabolism</keyword>
<evidence type="ECO:0000256" key="10">
    <source>
        <dbReference type="ARBA" id="ARBA00023209"/>
    </source>
</evidence>